<feature type="transmembrane region" description="Helical" evidence="1">
    <location>
        <begin position="62"/>
        <end position="85"/>
    </location>
</feature>
<evidence type="ECO:0008006" key="4">
    <source>
        <dbReference type="Google" id="ProtNLM"/>
    </source>
</evidence>
<evidence type="ECO:0000313" key="2">
    <source>
        <dbReference type="EMBL" id="GMT09890.1"/>
    </source>
</evidence>
<evidence type="ECO:0000313" key="3">
    <source>
        <dbReference type="Proteomes" id="UP001432322"/>
    </source>
</evidence>
<dbReference type="AlphaFoldDB" id="A0AAV5URU0"/>
<feature type="non-terminal residue" evidence="2">
    <location>
        <position position="184"/>
    </location>
</feature>
<protein>
    <recommendedName>
        <fullName evidence="4">7TM GPCR serpentine receptor class x (Srx) domain-containing protein</fullName>
    </recommendedName>
</protein>
<dbReference type="EMBL" id="BTSY01000001">
    <property type="protein sequence ID" value="GMT09890.1"/>
    <property type="molecule type" value="Genomic_DNA"/>
</dbReference>
<accession>A0AAV5URU0</accession>
<feature type="transmembrane region" description="Helical" evidence="1">
    <location>
        <begin position="25"/>
        <end position="50"/>
    </location>
</feature>
<keyword evidence="1" id="KW-0812">Transmembrane</keyword>
<comment type="caution">
    <text evidence="2">The sequence shown here is derived from an EMBL/GenBank/DDBJ whole genome shotgun (WGS) entry which is preliminary data.</text>
</comment>
<proteinExistence type="predicted"/>
<evidence type="ECO:0000256" key="1">
    <source>
        <dbReference type="SAM" id="Phobius"/>
    </source>
</evidence>
<keyword evidence="3" id="KW-1185">Reference proteome</keyword>
<feature type="transmembrane region" description="Helical" evidence="1">
    <location>
        <begin position="137"/>
        <end position="160"/>
    </location>
</feature>
<feature type="non-terminal residue" evidence="2">
    <location>
        <position position="1"/>
    </location>
</feature>
<reference evidence="2" key="1">
    <citation type="submission" date="2023-10" db="EMBL/GenBank/DDBJ databases">
        <title>Genome assembly of Pristionchus species.</title>
        <authorList>
            <person name="Yoshida K."/>
            <person name="Sommer R.J."/>
        </authorList>
    </citation>
    <scope>NUCLEOTIDE SEQUENCE</scope>
    <source>
        <strain evidence="2">RS5133</strain>
    </source>
</reference>
<sequence>SSSMSFSSSDPFFLWYLSPLSGRDILAGSLLVVISSIFMIFDAIVIVVLWKSSKEIVGFRYLFSSQVANILCMLQYGVINGIAILSRSRLVTGEGREWLQLHTDFVWFAFCFHLPIVAWSRLHAISSPHSFRKQSQFMSYAICGVCAWLLSLAICLATHWQSFYVLFYYEPAIYGIFAEDSVKY</sequence>
<feature type="transmembrane region" description="Helical" evidence="1">
    <location>
        <begin position="105"/>
        <end position="125"/>
    </location>
</feature>
<keyword evidence="1" id="KW-1133">Transmembrane helix</keyword>
<keyword evidence="1" id="KW-0472">Membrane</keyword>
<gene>
    <name evidence="2" type="ORF">PFISCL1PPCAC_1187</name>
</gene>
<organism evidence="2 3">
    <name type="scientific">Pristionchus fissidentatus</name>
    <dbReference type="NCBI Taxonomy" id="1538716"/>
    <lineage>
        <taxon>Eukaryota</taxon>
        <taxon>Metazoa</taxon>
        <taxon>Ecdysozoa</taxon>
        <taxon>Nematoda</taxon>
        <taxon>Chromadorea</taxon>
        <taxon>Rhabditida</taxon>
        <taxon>Rhabditina</taxon>
        <taxon>Diplogasteromorpha</taxon>
        <taxon>Diplogasteroidea</taxon>
        <taxon>Neodiplogasteridae</taxon>
        <taxon>Pristionchus</taxon>
    </lineage>
</organism>
<dbReference type="Gene3D" id="1.20.1070.10">
    <property type="entry name" value="Rhodopsin 7-helix transmembrane proteins"/>
    <property type="match status" value="1"/>
</dbReference>
<dbReference type="SUPFAM" id="SSF81321">
    <property type="entry name" value="Family A G protein-coupled receptor-like"/>
    <property type="match status" value="1"/>
</dbReference>
<dbReference type="Proteomes" id="UP001432322">
    <property type="component" value="Unassembled WGS sequence"/>
</dbReference>
<name>A0AAV5URU0_9BILA</name>